<reference evidence="11 12" key="1">
    <citation type="journal article" date="2024" name="Science">
        <title>Giant polyketide synthase enzymes in the biosynthesis of giant marine polyether toxins.</title>
        <authorList>
            <person name="Fallon T.R."/>
            <person name="Shende V.V."/>
            <person name="Wierzbicki I.H."/>
            <person name="Pendleton A.L."/>
            <person name="Watervoot N.F."/>
            <person name="Auber R.P."/>
            <person name="Gonzalez D.J."/>
            <person name="Wisecaver J.H."/>
            <person name="Moore B.S."/>
        </authorList>
    </citation>
    <scope>NUCLEOTIDE SEQUENCE [LARGE SCALE GENOMIC DNA]</scope>
    <source>
        <strain evidence="11 12">12B1</strain>
    </source>
</reference>
<proteinExistence type="inferred from homology"/>
<evidence type="ECO:0000256" key="8">
    <source>
        <dbReference type="PROSITE-ProRule" id="PRU00282"/>
    </source>
</evidence>
<evidence type="ECO:0000256" key="10">
    <source>
        <dbReference type="SAM" id="Phobius"/>
    </source>
</evidence>
<comment type="subcellular location">
    <subcellularLocation>
        <location evidence="1">Membrane</location>
        <topology evidence="1">Multi-pass membrane protein</topology>
    </subcellularLocation>
</comment>
<dbReference type="InterPro" id="IPR023395">
    <property type="entry name" value="MCP_dom_sf"/>
</dbReference>
<name>A0AB34J491_PRYPA</name>
<keyword evidence="5" id="KW-0677">Repeat</keyword>
<dbReference type="PROSITE" id="PS50920">
    <property type="entry name" value="SOLCAR"/>
    <property type="match status" value="2"/>
</dbReference>
<comment type="caution">
    <text evidence="11">The sequence shown here is derived from an EMBL/GenBank/DDBJ whole genome shotgun (WGS) entry which is preliminary data.</text>
</comment>
<feature type="repeat" description="Solcar" evidence="8">
    <location>
        <begin position="98"/>
        <end position="175"/>
    </location>
</feature>
<dbReference type="EMBL" id="JBGBPQ010000014">
    <property type="protein sequence ID" value="KAL1511072.1"/>
    <property type="molecule type" value="Genomic_DNA"/>
</dbReference>
<evidence type="ECO:0000313" key="12">
    <source>
        <dbReference type="Proteomes" id="UP001515480"/>
    </source>
</evidence>
<evidence type="ECO:0000256" key="4">
    <source>
        <dbReference type="ARBA" id="ARBA00022692"/>
    </source>
</evidence>
<keyword evidence="3 9" id="KW-0813">Transport</keyword>
<dbReference type="AlphaFoldDB" id="A0AB34J491"/>
<gene>
    <name evidence="11" type="ORF">AB1Y20_005895</name>
</gene>
<evidence type="ECO:0000256" key="9">
    <source>
        <dbReference type="RuleBase" id="RU000488"/>
    </source>
</evidence>
<evidence type="ECO:0000313" key="11">
    <source>
        <dbReference type="EMBL" id="KAL1511072.1"/>
    </source>
</evidence>
<dbReference type="Pfam" id="PF00153">
    <property type="entry name" value="Mito_carr"/>
    <property type="match status" value="2"/>
</dbReference>
<keyword evidence="12" id="KW-1185">Reference proteome</keyword>
<comment type="similarity">
    <text evidence="2 9">Belongs to the mitochondrial carrier (TC 2.A.29) family.</text>
</comment>
<dbReference type="Proteomes" id="UP001515480">
    <property type="component" value="Unassembled WGS sequence"/>
</dbReference>
<dbReference type="Gene3D" id="1.50.40.10">
    <property type="entry name" value="Mitochondrial carrier domain"/>
    <property type="match status" value="1"/>
</dbReference>
<keyword evidence="7 8" id="KW-0472">Membrane</keyword>
<feature type="transmembrane region" description="Helical" evidence="10">
    <location>
        <begin position="187"/>
        <end position="210"/>
    </location>
</feature>
<feature type="transmembrane region" description="Helical" evidence="10">
    <location>
        <begin position="104"/>
        <end position="124"/>
    </location>
</feature>
<feature type="repeat" description="Solcar" evidence="8">
    <location>
        <begin position="184"/>
        <end position="266"/>
    </location>
</feature>
<organism evidence="11 12">
    <name type="scientific">Prymnesium parvum</name>
    <name type="common">Toxic golden alga</name>
    <dbReference type="NCBI Taxonomy" id="97485"/>
    <lineage>
        <taxon>Eukaryota</taxon>
        <taxon>Haptista</taxon>
        <taxon>Haptophyta</taxon>
        <taxon>Prymnesiophyceae</taxon>
        <taxon>Prymnesiales</taxon>
        <taxon>Prymnesiaceae</taxon>
        <taxon>Prymnesium</taxon>
    </lineage>
</organism>
<keyword evidence="6 10" id="KW-1133">Transmembrane helix</keyword>
<dbReference type="InterPro" id="IPR018108">
    <property type="entry name" value="MCP_transmembrane"/>
</dbReference>
<keyword evidence="4 8" id="KW-0812">Transmembrane</keyword>
<dbReference type="GO" id="GO:0016020">
    <property type="term" value="C:membrane"/>
    <property type="evidence" value="ECO:0007669"/>
    <property type="project" value="UniProtKB-SubCell"/>
</dbReference>
<evidence type="ECO:0000256" key="6">
    <source>
        <dbReference type="ARBA" id="ARBA00022989"/>
    </source>
</evidence>
<evidence type="ECO:0000256" key="7">
    <source>
        <dbReference type="ARBA" id="ARBA00023136"/>
    </source>
</evidence>
<dbReference type="InterPro" id="IPR050391">
    <property type="entry name" value="Mito_Metabolite_Transporter"/>
</dbReference>
<evidence type="ECO:0000256" key="3">
    <source>
        <dbReference type="ARBA" id="ARBA00022448"/>
    </source>
</evidence>
<evidence type="ECO:0000256" key="1">
    <source>
        <dbReference type="ARBA" id="ARBA00004141"/>
    </source>
</evidence>
<dbReference type="SUPFAM" id="SSF103506">
    <property type="entry name" value="Mitochondrial carrier"/>
    <property type="match status" value="1"/>
</dbReference>
<accession>A0AB34J491</accession>
<feature type="transmembrane region" description="Helical" evidence="10">
    <location>
        <begin position="145"/>
        <end position="167"/>
    </location>
</feature>
<dbReference type="PANTHER" id="PTHR45618">
    <property type="entry name" value="MITOCHONDRIAL DICARBOXYLATE CARRIER-RELATED"/>
    <property type="match status" value="1"/>
</dbReference>
<protein>
    <submittedName>
        <fullName evidence="11">Uncharacterized protein</fullName>
    </submittedName>
</protein>
<sequence>MTVEELPRNIGAAAAAGACQISLFNPLDCLRIRWQVSQPAHAASISSFALAIIRDEGWWRGLHRPGLLANVAAVSISQGFRMGLYPFVRDALQPRGAARPELMLLSGVISGSIAYTLAAPLYLVKVRSQADVQLKRPFEWPASVRALWVGSTPLVLRGALLTAGQMAGYDGVKKLSSRHELLADGPVLHVVAATIAGVCAATFSSPADVIQTRMQSHGSRSIWSTATNIHGSSGMIGFFCGWSANVVRLVPTFVVGSTIYEQCRVAVGLGFMK</sequence>
<evidence type="ECO:0000256" key="2">
    <source>
        <dbReference type="ARBA" id="ARBA00006375"/>
    </source>
</evidence>
<evidence type="ECO:0000256" key="5">
    <source>
        <dbReference type="ARBA" id="ARBA00022737"/>
    </source>
</evidence>